<dbReference type="FunFam" id="3.30.160.60:FF:000624">
    <property type="entry name" value="zinc finger protein 697"/>
    <property type="match status" value="1"/>
</dbReference>
<feature type="domain" description="C2H2-type" evidence="13">
    <location>
        <begin position="121"/>
        <end position="143"/>
    </location>
</feature>
<sequence length="548" mass="62697">MVIRNKYVRPVGIQNIVENQTLEQQLNVIPDEITNVNKTDVMNLDEEIDSDYDVEIRSSRRSLPHKKRIPKKLKAPPARNIHAKCYKCNKCGESFTSQAAFTTHRATHSVPTKRLPATTTFSCELCNKLFSSQIKFFEHLKSHYEPLQPAQLTPLESSPSVISLHNVDPSPTIEDTFTLKTEVLPSQEIKEEVVSTSTLPCPQCGKHFRRQKALETHVSITHSTQEHIEEFSEPEDMMEGIRHVVNIQGADSGEEDNCEDKMRQWKYGEVQEMGMNLQEMCLGLAASESDSEKTKSRRNKQLSCTVCNRSFNHRNSLLYHVRSHSGQRPHQCDVCGKSFFASSALKVHMRLHSGDKPYKCEFCGRNFRQWGDLKYHVTSLHSEQKQFQCEYCGKDFARKYSLIVHRRIHTGEKNYHCEFCNKTFRASSYLQNHRRIHTGEKPHPCDVCGKPFRVRSDMKRHRNTHTGERGARRTINSAEPPSDGEEEITHSNNDAETIIPDTSPLNLNVRNGDPDDGMTYTRGEAIARDGNTLFVWIPTQNGALLSDE</sequence>
<evidence type="ECO:0000256" key="6">
    <source>
        <dbReference type="ARBA" id="ARBA00022833"/>
    </source>
</evidence>
<comment type="subcellular location">
    <subcellularLocation>
        <location evidence="1">Nucleus</location>
    </subcellularLocation>
</comment>
<dbReference type="PROSITE" id="PS00028">
    <property type="entry name" value="ZINC_FINGER_C2H2_1"/>
    <property type="match status" value="9"/>
</dbReference>
<keyword evidence="10" id="KW-0539">Nucleus</keyword>
<evidence type="ECO:0000256" key="10">
    <source>
        <dbReference type="ARBA" id="ARBA00023242"/>
    </source>
</evidence>
<reference evidence="14" key="1">
    <citation type="submission" date="2015-12" db="EMBL/GenBank/DDBJ databases">
        <title>De novo transcriptome assembly of four potential Pierce s Disease insect vectors from Arizona vineyards.</title>
        <authorList>
            <person name="Tassone E.E."/>
        </authorList>
    </citation>
    <scope>NUCLEOTIDE SEQUENCE</scope>
</reference>
<evidence type="ECO:0000256" key="4">
    <source>
        <dbReference type="ARBA" id="ARBA00022737"/>
    </source>
</evidence>
<evidence type="ECO:0000313" key="14">
    <source>
        <dbReference type="EMBL" id="JAS18620.1"/>
    </source>
</evidence>
<dbReference type="GO" id="GO:0003677">
    <property type="term" value="F:DNA binding"/>
    <property type="evidence" value="ECO:0007669"/>
    <property type="project" value="UniProtKB-KW"/>
</dbReference>
<evidence type="ECO:0000256" key="11">
    <source>
        <dbReference type="PROSITE-ProRule" id="PRU00042"/>
    </source>
</evidence>
<keyword evidence="3" id="KW-0479">Metal-binding</keyword>
<dbReference type="PROSITE" id="PS50157">
    <property type="entry name" value="ZINC_FINGER_C2H2_2"/>
    <property type="match status" value="9"/>
</dbReference>
<feature type="domain" description="C2H2-type" evidence="13">
    <location>
        <begin position="358"/>
        <end position="386"/>
    </location>
</feature>
<dbReference type="AlphaFoldDB" id="A0A1B6CYR8"/>
<evidence type="ECO:0000256" key="1">
    <source>
        <dbReference type="ARBA" id="ARBA00004123"/>
    </source>
</evidence>
<feature type="domain" description="C2H2-type" evidence="13">
    <location>
        <begin position="86"/>
        <end position="113"/>
    </location>
</feature>
<organism evidence="14">
    <name type="scientific">Clastoptera arizonana</name>
    <name type="common">Arizona spittle bug</name>
    <dbReference type="NCBI Taxonomy" id="38151"/>
    <lineage>
        <taxon>Eukaryota</taxon>
        <taxon>Metazoa</taxon>
        <taxon>Ecdysozoa</taxon>
        <taxon>Arthropoda</taxon>
        <taxon>Hexapoda</taxon>
        <taxon>Insecta</taxon>
        <taxon>Pterygota</taxon>
        <taxon>Neoptera</taxon>
        <taxon>Paraneoptera</taxon>
        <taxon>Hemiptera</taxon>
        <taxon>Auchenorrhyncha</taxon>
        <taxon>Cercopoidea</taxon>
        <taxon>Clastopteridae</taxon>
        <taxon>Clastoptera</taxon>
    </lineage>
</organism>
<dbReference type="FunFam" id="3.30.160.60:FF:000663">
    <property type="entry name" value="Zinc finger protein 45"/>
    <property type="match status" value="1"/>
</dbReference>
<dbReference type="InterPro" id="IPR013087">
    <property type="entry name" value="Znf_C2H2_type"/>
</dbReference>
<keyword evidence="7" id="KW-0805">Transcription regulation</keyword>
<dbReference type="FunFam" id="3.30.160.60:FF:000075">
    <property type="entry name" value="Putative zinc finger protein 536"/>
    <property type="match status" value="1"/>
</dbReference>
<evidence type="ECO:0000256" key="8">
    <source>
        <dbReference type="ARBA" id="ARBA00023125"/>
    </source>
</evidence>
<evidence type="ECO:0000259" key="13">
    <source>
        <dbReference type="PROSITE" id="PS50157"/>
    </source>
</evidence>
<dbReference type="Pfam" id="PF00096">
    <property type="entry name" value="zf-C2H2"/>
    <property type="match status" value="7"/>
</dbReference>
<proteinExistence type="inferred from homology"/>
<keyword evidence="5 11" id="KW-0863">Zinc-finger</keyword>
<keyword evidence="4" id="KW-0677">Repeat</keyword>
<feature type="domain" description="C2H2-type" evidence="13">
    <location>
        <begin position="415"/>
        <end position="442"/>
    </location>
</feature>
<dbReference type="FunFam" id="3.30.160.60:FF:001963">
    <property type="entry name" value="Replication initiator 1"/>
    <property type="match status" value="1"/>
</dbReference>
<evidence type="ECO:0000256" key="5">
    <source>
        <dbReference type="ARBA" id="ARBA00022771"/>
    </source>
</evidence>
<dbReference type="PANTHER" id="PTHR24394">
    <property type="entry name" value="ZINC FINGER PROTEIN"/>
    <property type="match status" value="1"/>
</dbReference>
<gene>
    <name evidence="14" type="ORF">g.36773</name>
</gene>
<dbReference type="SMART" id="SM00355">
    <property type="entry name" value="ZnF_C2H2"/>
    <property type="match status" value="9"/>
</dbReference>
<protein>
    <recommendedName>
        <fullName evidence="13">C2H2-type domain-containing protein</fullName>
    </recommendedName>
</protein>
<dbReference type="PANTHER" id="PTHR24394:SF29">
    <property type="entry name" value="MYONEURIN"/>
    <property type="match status" value="1"/>
</dbReference>
<evidence type="ECO:0000256" key="9">
    <source>
        <dbReference type="ARBA" id="ARBA00023163"/>
    </source>
</evidence>
<feature type="region of interest" description="Disordered" evidence="12">
    <location>
        <begin position="459"/>
        <end position="508"/>
    </location>
</feature>
<dbReference type="FunFam" id="3.30.160.60:FF:000180">
    <property type="entry name" value="Zinc finger protein 689"/>
    <property type="match status" value="1"/>
</dbReference>
<dbReference type="GO" id="GO:0008270">
    <property type="term" value="F:zinc ion binding"/>
    <property type="evidence" value="ECO:0007669"/>
    <property type="project" value="UniProtKB-KW"/>
</dbReference>
<feature type="domain" description="C2H2-type" evidence="13">
    <location>
        <begin position="330"/>
        <end position="357"/>
    </location>
</feature>
<keyword evidence="9" id="KW-0804">Transcription</keyword>
<feature type="domain" description="C2H2-type" evidence="13">
    <location>
        <begin position="387"/>
        <end position="414"/>
    </location>
</feature>
<accession>A0A1B6CYR8</accession>
<keyword evidence="8" id="KW-0238">DNA-binding</keyword>
<dbReference type="GO" id="GO:0000981">
    <property type="term" value="F:DNA-binding transcription factor activity, RNA polymerase II-specific"/>
    <property type="evidence" value="ECO:0007669"/>
    <property type="project" value="TreeGrafter"/>
</dbReference>
<dbReference type="SUPFAM" id="SSF57667">
    <property type="entry name" value="beta-beta-alpha zinc fingers"/>
    <property type="match status" value="4"/>
</dbReference>
<dbReference type="InterPro" id="IPR036236">
    <property type="entry name" value="Znf_C2H2_sf"/>
</dbReference>
<evidence type="ECO:0000256" key="2">
    <source>
        <dbReference type="ARBA" id="ARBA00006991"/>
    </source>
</evidence>
<evidence type="ECO:0000256" key="3">
    <source>
        <dbReference type="ARBA" id="ARBA00022723"/>
    </source>
</evidence>
<dbReference type="EMBL" id="GEDC01018678">
    <property type="protein sequence ID" value="JAS18620.1"/>
    <property type="molecule type" value="Transcribed_RNA"/>
</dbReference>
<feature type="domain" description="C2H2-type" evidence="13">
    <location>
        <begin position="199"/>
        <end position="227"/>
    </location>
</feature>
<keyword evidence="6" id="KW-0862">Zinc</keyword>
<comment type="similarity">
    <text evidence="2">Belongs to the krueppel C2H2-type zinc-finger protein family.</text>
</comment>
<evidence type="ECO:0000256" key="12">
    <source>
        <dbReference type="SAM" id="MobiDB-lite"/>
    </source>
</evidence>
<feature type="domain" description="C2H2-type" evidence="13">
    <location>
        <begin position="302"/>
        <end position="329"/>
    </location>
</feature>
<dbReference type="Pfam" id="PF12874">
    <property type="entry name" value="zf-met"/>
    <property type="match status" value="2"/>
</dbReference>
<feature type="domain" description="C2H2-type" evidence="13">
    <location>
        <begin position="443"/>
        <end position="470"/>
    </location>
</feature>
<name>A0A1B6CYR8_9HEMI</name>
<evidence type="ECO:0000256" key="7">
    <source>
        <dbReference type="ARBA" id="ARBA00023015"/>
    </source>
</evidence>
<dbReference type="GO" id="GO:0005634">
    <property type="term" value="C:nucleus"/>
    <property type="evidence" value="ECO:0007669"/>
    <property type="project" value="UniProtKB-SubCell"/>
</dbReference>
<dbReference type="Gene3D" id="3.30.160.60">
    <property type="entry name" value="Classic Zinc Finger"/>
    <property type="match status" value="8"/>
</dbReference>